<evidence type="ECO:0000256" key="6">
    <source>
        <dbReference type="ARBA" id="ARBA00022576"/>
    </source>
</evidence>
<reference evidence="13 14" key="1">
    <citation type="submission" date="2016-11" db="EMBL/GenBank/DDBJ databases">
        <authorList>
            <person name="Jaros S."/>
            <person name="Januszkiewicz K."/>
            <person name="Wedrychowicz H."/>
        </authorList>
    </citation>
    <scope>NUCLEOTIDE SEQUENCE [LARGE SCALE GENOMIC DNA]</scope>
    <source>
        <strain evidence="13 14">DSM 27063</strain>
    </source>
</reference>
<gene>
    <name evidence="10" type="primary">glmS</name>
    <name evidence="13" type="ORF">SAMN05444280_12927</name>
</gene>
<evidence type="ECO:0000313" key="13">
    <source>
        <dbReference type="EMBL" id="SHJ77002.1"/>
    </source>
</evidence>
<dbReference type="EMBL" id="FQZE01000029">
    <property type="protein sequence ID" value="SHJ77002.1"/>
    <property type="molecule type" value="Genomic_DNA"/>
</dbReference>
<evidence type="ECO:0000256" key="2">
    <source>
        <dbReference type="ARBA" id="ARBA00004496"/>
    </source>
</evidence>
<accession>A0A1M6M0H7</accession>
<keyword evidence="5 10" id="KW-0963">Cytoplasm</keyword>
<dbReference type="FunFam" id="3.40.50.10490:FF:000001">
    <property type="entry name" value="Glutamine--fructose-6-phosphate aminotransferase [isomerizing]"/>
    <property type="match status" value="1"/>
</dbReference>
<dbReference type="GO" id="GO:0097367">
    <property type="term" value="F:carbohydrate derivative binding"/>
    <property type="evidence" value="ECO:0007669"/>
    <property type="project" value="InterPro"/>
</dbReference>
<evidence type="ECO:0000256" key="4">
    <source>
        <dbReference type="ARBA" id="ARBA00016090"/>
    </source>
</evidence>
<evidence type="ECO:0000256" key="3">
    <source>
        <dbReference type="ARBA" id="ARBA00012916"/>
    </source>
</evidence>
<dbReference type="GO" id="GO:0046349">
    <property type="term" value="P:amino sugar biosynthetic process"/>
    <property type="evidence" value="ECO:0007669"/>
    <property type="project" value="UniProtKB-ARBA"/>
</dbReference>
<evidence type="ECO:0000313" key="14">
    <source>
        <dbReference type="Proteomes" id="UP000184050"/>
    </source>
</evidence>
<feature type="domain" description="SIS" evidence="12">
    <location>
        <begin position="289"/>
        <end position="428"/>
    </location>
</feature>
<dbReference type="Pfam" id="PF13522">
    <property type="entry name" value="GATase_6"/>
    <property type="match status" value="1"/>
</dbReference>
<dbReference type="CDD" id="cd05009">
    <property type="entry name" value="SIS_GlmS_GlmD_2"/>
    <property type="match status" value="1"/>
</dbReference>
<dbReference type="FunFam" id="3.60.20.10:FF:000006">
    <property type="entry name" value="Glutamine--fructose-6-phosphate aminotransferase [isomerizing]"/>
    <property type="match status" value="1"/>
</dbReference>
<organism evidence="13 14">
    <name type="scientific">Tangfeifania diversioriginum</name>
    <dbReference type="NCBI Taxonomy" id="1168035"/>
    <lineage>
        <taxon>Bacteria</taxon>
        <taxon>Pseudomonadati</taxon>
        <taxon>Bacteroidota</taxon>
        <taxon>Bacteroidia</taxon>
        <taxon>Marinilabiliales</taxon>
        <taxon>Prolixibacteraceae</taxon>
        <taxon>Tangfeifania</taxon>
    </lineage>
</organism>
<dbReference type="InterPro" id="IPR035490">
    <property type="entry name" value="GlmS/FrlB_SIS"/>
</dbReference>
<keyword evidence="6 10" id="KW-0032">Aminotransferase</keyword>
<dbReference type="PANTHER" id="PTHR10937">
    <property type="entry name" value="GLUCOSAMINE--FRUCTOSE-6-PHOSPHATE AMINOTRANSFERASE, ISOMERIZING"/>
    <property type="match status" value="1"/>
</dbReference>
<dbReference type="GO" id="GO:0004360">
    <property type="term" value="F:glutamine-fructose-6-phosphate transaminase (isomerizing) activity"/>
    <property type="evidence" value="ECO:0007669"/>
    <property type="project" value="UniProtKB-UniRule"/>
</dbReference>
<dbReference type="SUPFAM" id="SSF53697">
    <property type="entry name" value="SIS domain"/>
    <property type="match status" value="1"/>
</dbReference>
<dbReference type="STRING" id="1168035.SAMN05444280_12927"/>
<dbReference type="Pfam" id="PF01380">
    <property type="entry name" value="SIS"/>
    <property type="match status" value="2"/>
</dbReference>
<dbReference type="CDD" id="cd05008">
    <property type="entry name" value="SIS_GlmS_GlmD_1"/>
    <property type="match status" value="1"/>
</dbReference>
<evidence type="ECO:0000256" key="9">
    <source>
        <dbReference type="ARBA" id="ARBA00022962"/>
    </source>
</evidence>
<keyword evidence="14" id="KW-1185">Reference proteome</keyword>
<sequence>MCGIVGYIGTREAFPVLLNGLKKLEYRGYDSAGVALLNGSLEVFKKAGKVSDLERFAGTQNISGDTGIGHTRWATHGEPSDKNAHPHLSANRIFSVVHNGIIENYARLKTDLEKHKFSFRSETDTEVLANLMEYFYMQSDEVTAEMAVQLALSKVVGAYGIAVLCSREKDKLIVARKGSPLVVGLGKNEYFVASDASPIAEFTSHVVYLNDYDMAVLQKNNFTLKNIENKPVSVTISNLDMQIGELDKNGFEHFMLKEIFEQPQTIEDTFKGRLKPEYSDIVLGGLHHVFPRIAKAGRIVIIGCGTSWHAALIAEYLLEDFAQIPVEVEYASEFRYRKPLLNKNDVVILISQSGETADTLAALRLAREKGALVLGICNVVGSTLSRETEAGVYTHAGVEIGVASTKAFTAQVTVLTLFTLKLAKTRGTISDEEYSLLVKELAEIPKKGRAILENNEKIRQVAEKYKDAVNALYLGRGTLFPVAMEGALKLKEISYIHAEGYAAGEMKHGPIALVDDNLPVVVVAPQDAWYEKIISNIQEVKARKGNVIAIVTEGDTGLKELTDDVIEIPRSHPALAPLLAVIPLQLLAYHIAVLRGCNVDQPRNLAKSVTVE</sequence>
<protein>
    <recommendedName>
        <fullName evidence="4 10">Glutamine--fructose-6-phosphate aminotransferase [isomerizing]</fullName>
        <ecNumber evidence="3 10">2.6.1.16</ecNumber>
    </recommendedName>
    <alternativeName>
        <fullName evidence="10">D-fructose-6-phosphate amidotransferase</fullName>
    </alternativeName>
    <alternativeName>
        <fullName evidence="10">GFAT</fullName>
    </alternativeName>
    <alternativeName>
        <fullName evidence="10">Glucosamine-6-phosphate synthase</fullName>
    </alternativeName>
    <alternativeName>
        <fullName evidence="10">Hexosephosphate aminotransferase</fullName>
    </alternativeName>
    <alternativeName>
        <fullName evidence="10">L-glutamine--D-fructose-6-phosphate amidotransferase</fullName>
    </alternativeName>
</protein>
<evidence type="ECO:0000259" key="12">
    <source>
        <dbReference type="PROSITE" id="PS51464"/>
    </source>
</evidence>
<dbReference type="InterPro" id="IPR029055">
    <property type="entry name" value="Ntn_hydrolases_N"/>
</dbReference>
<dbReference type="NCBIfam" id="NF001484">
    <property type="entry name" value="PRK00331.1"/>
    <property type="match status" value="1"/>
</dbReference>
<dbReference type="Gene3D" id="3.40.50.10490">
    <property type="entry name" value="Glucose-6-phosphate isomerase like protein, domain 1"/>
    <property type="match status" value="2"/>
</dbReference>
<evidence type="ECO:0000256" key="10">
    <source>
        <dbReference type="HAMAP-Rule" id="MF_00164"/>
    </source>
</evidence>
<dbReference type="SUPFAM" id="SSF56235">
    <property type="entry name" value="N-terminal nucleophile aminohydrolases (Ntn hydrolases)"/>
    <property type="match status" value="1"/>
</dbReference>
<evidence type="ECO:0000256" key="5">
    <source>
        <dbReference type="ARBA" id="ARBA00022490"/>
    </source>
</evidence>
<keyword evidence="7 10" id="KW-0808">Transferase</keyword>
<dbReference type="InterPro" id="IPR017932">
    <property type="entry name" value="GATase_2_dom"/>
</dbReference>
<comment type="function">
    <text evidence="10">Catalyzes the first step in hexosamine metabolism, converting fructose-6P into glucosamine-6P using glutamine as a nitrogen source.</text>
</comment>
<proteinExistence type="inferred from homology"/>
<feature type="active site" description="Nucleophile; for GATase activity" evidence="10">
    <location>
        <position position="2"/>
    </location>
</feature>
<dbReference type="NCBIfam" id="TIGR01135">
    <property type="entry name" value="glmS"/>
    <property type="match status" value="1"/>
</dbReference>
<dbReference type="GO" id="GO:0006047">
    <property type="term" value="P:UDP-N-acetylglucosamine metabolic process"/>
    <property type="evidence" value="ECO:0007669"/>
    <property type="project" value="TreeGrafter"/>
</dbReference>
<keyword evidence="9" id="KW-0315">Glutamine amidotransferase</keyword>
<keyword evidence="8" id="KW-0677">Repeat</keyword>
<feature type="domain" description="Glutamine amidotransferase type-2" evidence="11">
    <location>
        <begin position="2"/>
        <end position="220"/>
    </location>
</feature>
<name>A0A1M6M0H7_9BACT</name>
<dbReference type="PANTHER" id="PTHR10937:SF0">
    <property type="entry name" value="GLUTAMINE--FRUCTOSE-6-PHOSPHATE TRANSAMINASE (ISOMERIZING)"/>
    <property type="match status" value="1"/>
</dbReference>
<dbReference type="CDD" id="cd00714">
    <property type="entry name" value="GFAT"/>
    <property type="match status" value="1"/>
</dbReference>
<feature type="active site" description="For Fru-6P isomerization activity" evidence="10">
    <location>
        <position position="607"/>
    </location>
</feature>
<dbReference type="Proteomes" id="UP000184050">
    <property type="component" value="Unassembled WGS sequence"/>
</dbReference>
<dbReference type="HAMAP" id="MF_00164">
    <property type="entry name" value="GlmS"/>
    <property type="match status" value="1"/>
</dbReference>
<feature type="domain" description="SIS" evidence="12">
    <location>
        <begin position="461"/>
        <end position="602"/>
    </location>
</feature>
<dbReference type="InterPro" id="IPR047084">
    <property type="entry name" value="GFAT_N"/>
</dbReference>
<dbReference type="PROSITE" id="PS51278">
    <property type="entry name" value="GATASE_TYPE_2"/>
    <property type="match status" value="1"/>
</dbReference>
<dbReference type="PROSITE" id="PS51464">
    <property type="entry name" value="SIS"/>
    <property type="match status" value="2"/>
</dbReference>
<dbReference type="RefSeq" id="WP_073172037.1">
    <property type="nucleotide sequence ID" value="NZ_FQZE01000029.1"/>
</dbReference>
<dbReference type="GO" id="GO:0006002">
    <property type="term" value="P:fructose 6-phosphate metabolic process"/>
    <property type="evidence" value="ECO:0007669"/>
    <property type="project" value="TreeGrafter"/>
</dbReference>
<dbReference type="OrthoDB" id="106547at2"/>
<dbReference type="EC" id="2.6.1.16" evidence="3 10"/>
<dbReference type="InterPro" id="IPR035466">
    <property type="entry name" value="GlmS/AgaS_SIS"/>
</dbReference>
<dbReference type="GO" id="GO:0006487">
    <property type="term" value="P:protein N-linked glycosylation"/>
    <property type="evidence" value="ECO:0007669"/>
    <property type="project" value="TreeGrafter"/>
</dbReference>
<dbReference type="InterPro" id="IPR005855">
    <property type="entry name" value="GFAT"/>
</dbReference>
<evidence type="ECO:0000256" key="8">
    <source>
        <dbReference type="ARBA" id="ARBA00022737"/>
    </source>
</evidence>
<dbReference type="Gene3D" id="3.60.20.10">
    <property type="entry name" value="Glutamine Phosphoribosylpyrophosphate, subunit 1, domain 1"/>
    <property type="match status" value="1"/>
</dbReference>
<dbReference type="InterPro" id="IPR001347">
    <property type="entry name" value="SIS_dom"/>
</dbReference>
<comment type="catalytic activity">
    <reaction evidence="1 10">
        <text>D-fructose 6-phosphate + L-glutamine = D-glucosamine 6-phosphate + L-glutamate</text>
        <dbReference type="Rhea" id="RHEA:13237"/>
        <dbReference type="ChEBI" id="CHEBI:29985"/>
        <dbReference type="ChEBI" id="CHEBI:58359"/>
        <dbReference type="ChEBI" id="CHEBI:58725"/>
        <dbReference type="ChEBI" id="CHEBI:61527"/>
        <dbReference type="EC" id="2.6.1.16"/>
    </reaction>
</comment>
<comment type="subcellular location">
    <subcellularLocation>
        <location evidence="2 10">Cytoplasm</location>
    </subcellularLocation>
</comment>
<evidence type="ECO:0000259" key="11">
    <source>
        <dbReference type="PROSITE" id="PS51278"/>
    </source>
</evidence>
<evidence type="ECO:0000256" key="1">
    <source>
        <dbReference type="ARBA" id="ARBA00001031"/>
    </source>
</evidence>
<dbReference type="InterPro" id="IPR046348">
    <property type="entry name" value="SIS_dom_sf"/>
</dbReference>
<dbReference type="FunFam" id="3.40.50.10490:FF:000002">
    <property type="entry name" value="Glutamine--fructose-6-phosphate aminotransferase [isomerizing]"/>
    <property type="match status" value="1"/>
</dbReference>
<dbReference type="AlphaFoldDB" id="A0A1M6M0H7"/>
<dbReference type="GO" id="GO:0005975">
    <property type="term" value="P:carbohydrate metabolic process"/>
    <property type="evidence" value="ECO:0007669"/>
    <property type="project" value="UniProtKB-UniRule"/>
</dbReference>
<feature type="initiator methionine" description="Removed" evidence="10">
    <location>
        <position position="1"/>
    </location>
</feature>
<comment type="subunit">
    <text evidence="10">Homodimer.</text>
</comment>
<evidence type="ECO:0000256" key="7">
    <source>
        <dbReference type="ARBA" id="ARBA00022679"/>
    </source>
</evidence>
<dbReference type="GO" id="GO:0005829">
    <property type="term" value="C:cytosol"/>
    <property type="evidence" value="ECO:0007669"/>
    <property type="project" value="TreeGrafter"/>
</dbReference>